<dbReference type="AlphaFoldDB" id="A0A9D4U8W6"/>
<comment type="caution">
    <text evidence="1">The sequence shown here is derived from an EMBL/GenBank/DDBJ whole genome shotgun (WGS) entry which is preliminary data.</text>
</comment>
<reference evidence="1" key="1">
    <citation type="submission" date="2021-01" db="EMBL/GenBank/DDBJ databases">
        <title>Adiantum capillus-veneris genome.</title>
        <authorList>
            <person name="Fang Y."/>
            <person name="Liao Q."/>
        </authorList>
    </citation>
    <scope>NUCLEOTIDE SEQUENCE</scope>
    <source>
        <strain evidence="1">H3</strain>
        <tissue evidence="1">Leaf</tissue>
    </source>
</reference>
<sequence>MCPSSLEGSSAPIFAHPMKVAPPGPAWTETEVSFSLFRLGGMFGRGDRHDEHGGSAQSVVSWDSAPLQNPGRAQVFRGGLRLMRECSIVGCLHSSLREKSIGSGSLADLLVKASLREKSIGSGSLADVYGTLCCISYVTFCTVEAPCKSQMLIIRLLEWSAISYRVLRFHRGSGQRCNSCAKAVLEASAHPSACRTEIPEPTNSEEELVSFAKKAVDVTCLVRLRAMRHFARVSDTALLLLPSEYGPIQLVFGGGQMLDLCVARA</sequence>
<dbReference type="EMBL" id="JABFUD020000021">
    <property type="protein sequence ID" value="KAI5063300.1"/>
    <property type="molecule type" value="Genomic_DNA"/>
</dbReference>
<dbReference type="Proteomes" id="UP000886520">
    <property type="component" value="Chromosome 21"/>
</dbReference>
<evidence type="ECO:0000313" key="1">
    <source>
        <dbReference type="EMBL" id="KAI5063300.1"/>
    </source>
</evidence>
<evidence type="ECO:0000313" key="2">
    <source>
        <dbReference type="Proteomes" id="UP000886520"/>
    </source>
</evidence>
<proteinExistence type="predicted"/>
<protein>
    <submittedName>
        <fullName evidence="1">Uncharacterized protein</fullName>
    </submittedName>
</protein>
<name>A0A9D4U8W6_ADICA</name>
<gene>
    <name evidence="1" type="ORF">GOP47_0021847</name>
</gene>
<keyword evidence="2" id="KW-1185">Reference proteome</keyword>
<organism evidence="1 2">
    <name type="scientific">Adiantum capillus-veneris</name>
    <name type="common">Maidenhair fern</name>
    <dbReference type="NCBI Taxonomy" id="13818"/>
    <lineage>
        <taxon>Eukaryota</taxon>
        <taxon>Viridiplantae</taxon>
        <taxon>Streptophyta</taxon>
        <taxon>Embryophyta</taxon>
        <taxon>Tracheophyta</taxon>
        <taxon>Polypodiopsida</taxon>
        <taxon>Polypodiidae</taxon>
        <taxon>Polypodiales</taxon>
        <taxon>Pteridineae</taxon>
        <taxon>Pteridaceae</taxon>
        <taxon>Vittarioideae</taxon>
        <taxon>Adiantum</taxon>
    </lineage>
</organism>
<accession>A0A9D4U8W6</accession>